<evidence type="ECO:0000313" key="12">
    <source>
        <dbReference type="Proteomes" id="UP000663829"/>
    </source>
</evidence>
<dbReference type="EMBL" id="CAJOBA010063144">
    <property type="protein sequence ID" value="CAF4342939.1"/>
    <property type="molecule type" value="Genomic_DNA"/>
</dbReference>
<dbReference type="AlphaFoldDB" id="A0A816CQV6"/>
<dbReference type="Pfam" id="PF13289">
    <property type="entry name" value="SIR2_2"/>
    <property type="match status" value="1"/>
</dbReference>
<comment type="similarity">
    <text evidence="2">Belongs to the FAM118 family.</text>
</comment>
<evidence type="ECO:0000313" key="9">
    <source>
        <dbReference type="EMBL" id="CAF1626554.1"/>
    </source>
</evidence>
<evidence type="ECO:0000256" key="1">
    <source>
        <dbReference type="ARBA" id="ARBA00003199"/>
    </source>
</evidence>
<evidence type="ECO:0000313" key="8">
    <source>
        <dbReference type="EMBL" id="CAF1552520.1"/>
    </source>
</evidence>
<dbReference type="PANTHER" id="PTHR28623">
    <property type="entry name" value="PROTEIN FAM118B"/>
    <property type="match status" value="1"/>
</dbReference>
<sequence length="271" mass="31168">MDDEIKKIKMAMASNNAVIFVGTGISTYTTDNEQEASFCKGLLKNGLEKCHRAGRITDNAIEHFNKKFQSNEVTFDDYLDAADQIMSCFKKESDATKIDVYKTWLIETVGKLSPTKPELIKAIGELECSILTTNYDSLLEDILNKKPLTWHKYFTDDINGSFENMKNYILHIHGYYEEPDSVIFNKDHYNRIPQSEFAESKLKTLMETKTLLFIGYGAEIFDPHFSNLLKWKCSLTGHNLLPIHKFVKSNKKKLSYQDSDVSFLENIKTIQ</sequence>
<dbReference type="Proteomes" id="UP000682733">
    <property type="component" value="Unassembled WGS sequence"/>
</dbReference>
<dbReference type="InterPro" id="IPR038916">
    <property type="entry name" value="FAM118"/>
</dbReference>
<dbReference type="Proteomes" id="UP000681722">
    <property type="component" value="Unassembled WGS sequence"/>
</dbReference>
<evidence type="ECO:0000256" key="3">
    <source>
        <dbReference type="ARBA" id="ARBA00014026"/>
    </source>
</evidence>
<dbReference type="EMBL" id="CAJNOK010040659">
    <property type="protein sequence ID" value="CAF1552520.1"/>
    <property type="molecule type" value="Genomic_DNA"/>
</dbReference>
<dbReference type="GO" id="GO:0016604">
    <property type="term" value="C:nuclear body"/>
    <property type="evidence" value="ECO:0007669"/>
    <property type="project" value="UniProtKB-SubCell"/>
</dbReference>
<keyword evidence="4" id="KW-0597">Phosphoprotein</keyword>
<comment type="function">
    <text evidence="1">May play a role in Cajal bodies formation.</text>
</comment>
<dbReference type="PANTHER" id="PTHR28623:SF1">
    <property type="entry name" value="PROTEIN FAM118B"/>
    <property type="match status" value="1"/>
</dbReference>
<evidence type="ECO:0000313" key="11">
    <source>
        <dbReference type="EMBL" id="CAF4520880.1"/>
    </source>
</evidence>
<dbReference type="EMBL" id="CAJNOQ010042260">
    <property type="protein sequence ID" value="CAF1626554.1"/>
    <property type="molecule type" value="Genomic_DNA"/>
</dbReference>
<evidence type="ECO:0000313" key="10">
    <source>
        <dbReference type="EMBL" id="CAF4342939.1"/>
    </source>
</evidence>
<keyword evidence="5" id="KW-0007">Acetylation</keyword>
<evidence type="ECO:0000256" key="5">
    <source>
        <dbReference type="ARBA" id="ARBA00022990"/>
    </source>
</evidence>
<organism evidence="9 12">
    <name type="scientific">Didymodactylos carnosus</name>
    <dbReference type="NCBI Taxonomy" id="1234261"/>
    <lineage>
        <taxon>Eukaryota</taxon>
        <taxon>Metazoa</taxon>
        <taxon>Spiralia</taxon>
        <taxon>Gnathifera</taxon>
        <taxon>Rotifera</taxon>
        <taxon>Eurotatoria</taxon>
        <taxon>Bdelloidea</taxon>
        <taxon>Philodinida</taxon>
        <taxon>Philodinidae</taxon>
        <taxon>Didymodactylos</taxon>
    </lineage>
</organism>
<comment type="caution">
    <text evidence="9">The sequence shown here is derived from an EMBL/GenBank/DDBJ whole genome shotgun (WGS) entry which is preliminary data.</text>
</comment>
<dbReference type="OrthoDB" id="10062108at2759"/>
<keyword evidence="12" id="KW-1185">Reference proteome</keyword>
<dbReference type="Proteomes" id="UP000677228">
    <property type="component" value="Unassembled WGS sequence"/>
</dbReference>
<evidence type="ECO:0000256" key="7">
    <source>
        <dbReference type="ARBA" id="ARBA00034306"/>
    </source>
</evidence>
<gene>
    <name evidence="9" type="ORF">GPM918_LOCUS44070</name>
    <name evidence="8" type="ORF">OVA965_LOCUS39372</name>
    <name evidence="11" type="ORF">SRO942_LOCUS45759</name>
    <name evidence="10" type="ORF">TMI583_LOCUS40670</name>
</gene>
<protein>
    <recommendedName>
        <fullName evidence="3">Protein FAM118B</fullName>
    </recommendedName>
</protein>
<dbReference type="Proteomes" id="UP000663829">
    <property type="component" value="Unassembled WGS sequence"/>
</dbReference>
<accession>A0A816CQV6</accession>
<name>A0A816CQV6_9BILA</name>
<proteinExistence type="inferred from homology"/>
<keyword evidence="6" id="KW-0539">Nucleus</keyword>
<evidence type="ECO:0000256" key="2">
    <source>
        <dbReference type="ARBA" id="ARBA00006491"/>
    </source>
</evidence>
<evidence type="ECO:0000256" key="4">
    <source>
        <dbReference type="ARBA" id="ARBA00022553"/>
    </source>
</evidence>
<reference evidence="9" key="1">
    <citation type="submission" date="2021-02" db="EMBL/GenBank/DDBJ databases">
        <authorList>
            <person name="Nowell W R."/>
        </authorList>
    </citation>
    <scope>NUCLEOTIDE SEQUENCE</scope>
</reference>
<dbReference type="EMBL" id="CAJOBC010109780">
    <property type="protein sequence ID" value="CAF4520880.1"/>
    <property type="molecule type" value="Genomic_DNA"/>
</dbReference>
<evidence type="ECO:0000256" key="6">
    <source>
        <dbReference type="ARBA" id="ARBA00023242"/>
    </source>
</evidence>
<comment type="subcellular location">
    <subcellularLocation>
        <location evidence="7">Nucleus</location>
        <location evidence="7">Nuclear body</location>
    </subcellularLocation>
</comment>